<gene>
    <name evidence="1" type="ORF">BDP27DRAFT_428691</name>
</gene>
<dbReference type="EMBL" id="JADNRY010000025">
    <property type="protein sequence ID" value="KAF9072365.1"/>
    <property type="molecule type" value="Genomic_DNA"/>
</dbReference>
<dbReference type="InterPro" id="IPR036428">
    <property type="entry name" value="PCD_sf"/>
</dbReference>
<sequence>MSTRLLHYTHGSLVRISVLGNGLVLGGRYRFTAESGAAGFIEEVKKIAEKEKHNPFALRSVAANFKDNLPEDEDRVETHRVDVKTVTHEAVIPKAILDLRHPNYFPAQAVTTFPEGQLIPGLTLRDIRLAFLIDQMFRDRFLFSTNPAESSRTGLPSLVRVPGKARTESVREIFRRGFCPCCGNLHRLEDCPVRKEYPPRSKCTQCQGEGHWSVDCETNPVSKASVSA</sequence>
<name>A0A9P5Q1M8_9AGAR</name>
<evidence type="ECO:0000313" key="1">
    <source>
        <dbReference type="EMBL" id="KAF9072365.1"/>
    </source>
</evidence>
<proteinExistence type="predicted"/>
<dbReference type="GO" id="GO:0008124">
    <property type="term" value="F:4-alpha-hydroxytetrahydrobiopterin dehydratase activity"/>
    <property type="evidence" value="ECO:0007669"/>
    <property type="project" value="InterPro"/>
</dbReference>
<keyword evidence="2" id="KW-1185">Reference proteome</keyword>
<dbReference type="Gene3D" id="3.30.1360.20">
    <property type="entry name" value="Transcriptional coactivator/pterin dehydratase"/>
    <property type="match status" value="1"/>
</dbReference>
<organism evidence="1 2">
    <name type="scientific">Rhodocollybia butyracea</name>
    <dbReference type="NCBI Taxonomy" id="206335"/>
    <lineage>
        <taxon>Eukaryota</taxon>
        <taxon>Fungi</taxon>
        <taxon>Dikarya</taxon>
        <taxon>Basidiomycota</taxon>
        <taxon>Agaricomycotina</taxon>
        <taxon>Agaricomycetes</taxon>
        <taxon>Agaricomycetidae</taxon>
        <taxon>Agaricales</taxon>
        <taxon>Marasmiineae</taxon>
        <taxon>Omphalotaceae</taxon>
        <taxon>Rhodocollybia</taxon>
    </lineage>
</organism>
<comment type="caution">
    <text evidence="1">The sequence shown here is derived from an EMBL/GenBank/DDBJ whole genome shotgun (WGS) entry which is preliminary data.</text>
</comment>
<accession>A0A9P5Q1M8</accession>
<dbReference type="GO" id="GO:0006729">
    <property type="term" value="P:tetrahydrobiopterin biosynthetic process"/>
    <property type="evidence" value="ECO:0007669"/>
    <property type="project" value="InterPro"/>
</dbReference>
<dbReference type="Proteomes" id="UP000772434">
    <property type="component" value="Unassembled WGS sequence"/>
</dbReference>
<evidence type="ECO:0000313" key="2">
    <source>
        <dbReference type="Proteomes" id="UP000772434"/>
    </source>
</evidence>
<protein>
    <submittedName>
        <fullName evidence="1">Uncharacterized protein</fullName>
    </submittedName>
</protein>
<reference evidence="1" key="1">
    <citation type="submission" date="2020-11" db="EMBL/GenBank/DDBJ databases">
        <authorList>
            <consortium name="DOE Joint Genome Institute"/>
            <person name="Ahrendt S."/>
            <person name="Riley R."/>
            <person name="Andreopoulos W."/>
            <person name="Labutti K."/>
            <person name="Pangilinan J."/>
            <person name="Ruiz-Duenas F.J."/>
            <person name="Barrasa J.M."/>
            <person name="Sanchez-Garcia M."/>
            <person name="Camarero S."/>
            <person name="Miyauchi S."/>
            <person name="Serrano A."/>
            <person name="Linde D."/>
            <person name="Babiker R."/>
            <person name="Drula E."/>
            <person name="Ayuso-Fernandez I."/>
            <person name="Pacheco R."/>
            <person name="Padilla G."/>
            <person name="Ferreira P."/>
            <person name="Barriuso J."/>
            <person name="Kellner H."/>
            <person name="Castanera R."/>
            <person name="Alfaro M."/>
            <person name="Ramirez L."/>
            <person name="Pisabarro A.G."/>
            <person name="Kuo A."/>
            <person name="Tritt A."/>
            <person name="Lipzen A."/>
            <person name="He G."/>
            <person name="Yan M."/>
            <person name="Ng V."/>
            <person name="Cullen D."/>
            <person name="Martin F."/>
            <person name="Rosso M.-N."/>
            <person name="Henrissat B."/>
            <person name="Hibbett D."/>
            <person name="Martinez A.T."/>
            <person name="Grigoriev I.V."/>
        </authorList>
    </citation>
    <scope>NUCLEOTIDE SEQUENCE</scope>
    <source>
        <strain evidence="1">AH 40177</strain>
    </source>
</reference>
<dbReference type="AlphaFoldDB" id="A0A9P5Q1M8"/>
<dbReference type="OrthoDB" id="3263285at2759"/>